<comment type="cofactor">
    <cofactor evidence="1">
        <name>Zn(2+)</name>
        <dbReference type="ChEBI" id="CHEBI:29105"/>
    </cofactor>
</comment>
<dbReference type="AlphaFoldDB" id="A0A7C5DEZ5"/>
<dbReference type="GO" id="GO:0006508">
    <property type="term" value="P:proteolysis"/>
    <property type="evidence" value="ECO:0007669"/>
    <property type="project" value="UniProtKB-KW"/>
</dbReference>
<keyword evidence="6" id="KW-0378">Hydrolase</keyword>
<evidence type="ECO:0000256" key="3">
    <source>
        <dbReference type="ARBA" id="ARBA00007931"/>
    </source>
</evidence>
<organism evidence="12">
    <name type="scientific">Chlorobaculum parvum</name>
    <dbReference type="NCBI Taxonomy" id="274539"/>
    <lineage>
        <taxon>Bacteria</taxon>
        <taxon>Pseudomonadati</taxon>
        <taxon>Chlorobiota</taxon>
        <taxon>Chlorobiia</taxon>
        <taxon>Chlorobiales</taxon>
        <taxon>Chlorobiaceae</taxon>
        <taxon>Chlorobaculum</taxon>
    </lineage>
</organism>
<dbReference type="Pfam" id="PF02163">
    <property type="entry name" value="Peptidase_M50"/>
    <property type="match status" value="1"/>
</dbReference>
<evidence type="ECO:0000313" key="12">
    <source>
        <dbReference type="EMBL" id="HHE08184.1"/>
    </source>
</evidence>
<protein>
    <submittedName>
        <fullName evidence="12">Site-2 protease family protein</fullName>
    </submittedName>
</protein>
<feature type="transmembrane region" description="Helical" evidence="10">
    <location>
        <begin position="201"/>
        <end position="220"/>
    </location>
</feature>
<evidence type="ECO:0000256" key="8">
    <source>
        <dbReference type="ARBA" id="ARBA00022989"/>
    </source>
</evidence>
<sequence>MPDFVYPPKRFRPSIWSYPLHLFLFLVTLFTTTWAGAEWAGKSMVITADGDAFMLFMKAGLPYSVSLLGFLTVHEFGHFFAAMHHRLRATLPYYIPIPPFPDFLNLGTMGAVIRIKEPISSTRILFDTGSAGPLAGFAVALGLLVYGFLILPPASYAVASATLSPQPGTLIFGKNLLFILLESVFSAKAMPPMTELYQHPMLFTGWLACFVTALNLLPVGQLDGGHIIYAMFGDDWHHKIANGFLIAIIILGAPSFIFELTSALWPSLTLPVPEAVLRHSWPGWIVWAFILKQFIGTRHPAVPIRQRLSPGRTIAGWICIVLFVLTFTPMPFDIL</sequence>
<dbReference type="PANTHER" id="PTHR31412:SF0">
    <property type="entry name" value="ZINC METALLOPROTEASE EGY1, CHLOROPLASTIC-RELATED"/>
    <property type="match status" value="1"/>
</dbReference>
<dbReference type="InterPro" id="IPR044838">
    <property type="entry name" value="EGY1-like"/>
</dbReference>
<keyword evidence="9 10" id="KW-0472">Membrane</keyword>
<evidence type="ECO:0000256" key="4">
    <source>
        <dbReference type="ARBA" id="ARBA00022670"/>
    </source>
</evidence>
<evidence type="ECO:0000256" key="1">
    <source>
        <dbReference type="ARBA" id="ARBA00001947"/>
    </source>
</evidence>
<evidence type="ECO:0000256" key="9">
    <source>
        <dbReference type="ARBA" id="ARBA00023136"/>
    </source>
</evidence>
<feature type="transmembrane region" description="Helical" evidence="10">
    <location>
        <begin position="20"/>
        <end position="40"/>
    </location>
</feature>
<comment type="caution">
    <text evidence="12">The sequence shown here is derived from an EMBL/GenBank/DDBJ whole genome shotgun (WGS) entry which is preliminary data.</text>
</comment>
<evidence type="ECO:0000259" key="11">
    <source>
        <dbReference type="Pfam" id="PF02163"/>
    </source>
</evidence>
<dbReference type="GO" id="GO:0008233">
    <property type="term" value="F:peptidase activity"/>
    <property type="evidence" value="ECO:0007669"/>
    <property type="project" value="UniProtKB-KW"/>
</dbReference>
<dbReference type="EMBL" id="DRSK01000274">
    <property type="protein sequence ID" value="HHE08184.1"/>
    <property type="molecule type" value="Genomic_DNA"/>
</dbReference>
<name>A0A7C5DEZ5_9CHLB</name>
<proteinExistence type="inferred from homology"/>
<comment type="subcellular location">
    <subcellularLocation>
        <location evidence="2">Membrane</location>
        <topology evidence="2">Multi-pass membrane protein</topology>
    </subcellularLocation>
</comment>
<dbReference type="InterPro" id="IPR008915">
    <property type="entry name" value="Peptidase_M50"/>
</dbReference>
<keyword evidence="5 10" id="KW-0812">Transmembrane</keyword>
<keyword evidence="4 12" id="KW-0645">Protease</keyword>
<feature type="transmembrane region" description="Helical" evidence="10">
    <location>
        <begin position="314"/>
        <end position="332"/>
    </location>
</feature>
<dbReference type="CDD" id="cd06160">
    <property type="entry name" value="S2P-M50_like_2"/>
    <property type="match status" value="1"/>
</dbReference>
<evidence type="ECO:0000256" key="7">
    <source>
        <dbReference type="ARBA" id="ARBA00022946"/>
    </source>
</evidence>
<feature type="domain" description="Peptidase M50" evidence="11">
    <location>
        <begin position="64"/>
        <end position="233"/>
    </location>
</feature>
<evidence type="ECO:0000256" key="2">
    <source>
        <dbReference type="ARBA" id="ARBA00004141"/>
    </source>
</evidence>
<feature type="transmembrane region" description="Helical" evidence="10">
    <location>
        <begin position="240"/>
        <end position="258"/>
    </location>
</feature>
<dbReference type="PANTHER" id="PTHR31412">
    <property type="entry name" value="ZINC METALLOPROTEASE EGY1"/>
    <property type="match status" value="1"/>
</dbReference>
<gene>
    <name evidence="12" type="ORF">ENL01_04860</name>
</gene>
<evidence type="ECO:0000256" key="10">
    <source>
        <dbReference type="SAM" id="Phobius"/>
    </source>
</evidence>
<feature type="transmembrane region" description="Helical" evidence="10">
    <location>
        <begin position="52"/>
        <end position="73"/>
    </location>
</feature>
<reference evidence="12" key="1">
    <citation type="journal article" date="2020" name="mSystems">
        <title>Genome- and Community-Level Interaction Insights into Carbon Utilization and Element Cycling Functions of Hydrothermarchaeota in Hydrothermal Sediment.</title>
        <authorList>
            <person name="Zhou Z."/>
            <person name="Liu Y."/>
            <person name="Xu W."/>
            <person name="Pan J."/>
            <person name="Luo Z.H."/>
            <person name="Li M."/>
        </authorList>
    </citation>
    <scope>NUCLEOTIDE SEQUENCE [LARGE SCALE GENOMIC DNA]</scope>
    <source>
        <strain evidence="12">HyVt-628</strain>
    </source>
</reference>
<accession>A0A7C5DEZ5</accession>
<comment type="similarity">
    <text evidence="3">Belongs to the peptidase M50B family.</text>
</comment>
<dbReference type="Proteomes" id="UP000886059">
    <property type="component" value="Unassembled WGS sequence"/>
</dbReference>
<keyword evidence="8 10" id="KW-1133">Transmembrane helix</keyword>
<dbReference type="GO" id="GO:0016020">
    <property type="term" value="C:membrane"/>
    <property type="evidence" value="ECO:0007669"/>
    <property type="project" value="UniProtKB-SubCell"/>
</dbReference>
<feature type="transmembrane region" description="Helical" evidence="10">
    <location>
        <begin position="134"/>
        <end position="151"/>
    </location>
</feature>
<feature type="transmembrane region" description="Helical" evidence="10">
    <location>
        <begin position="93"/>
        <end position="113"/>
    </location>
</feature>
<evidence type="ECO:0000256" key="6">
    <source>
        <dbReference type="ARBA" id="ARBA00022801"/>
    </source>
</evidence>
<keyword evidence="7" id="KW-0809">Transit peptide</keyword>
<evidence type="ECO:0000256" key="5">
    <source>
        <dbReference type="ARBA" id="ARBA00022692"/>
    </source>
</evidence>